<proteinExistence type="predicted"/>
<organism evidence="1 2">
    <name type="scientific">Entomophthora muscae</name>
    <dbReference type="NCBI Taxonomy" id="34485"/>
    <lineage>
        <taxon>Eukaryota</taxon>
        <taxon>Fungi</taxon>
        <taxon>Fungi incertae sedis</taxon>
        <taxon>Zoopagomycota</taxon>
        <taxon>Entomophthoromycotina</taxon>
        <taxon>Entomophthoromycetes</taxon>
        <taxon>Entomophthorales</taxon>
        <taxon>Entomophthoraceae</taxon>
        <taxon>Entomophthora</taxon>
    </lineage>
</organism>
<protein>
    <submittedName>
        <fullName evidence="1">G4 quadruplex nucleic acid binding protein</fullName>
    </submittedName>
</protein>
<evidence type="ECO:0000313" key="2">
    <source>
        <dbReference type="Proteomes" id="UP001165960"/>
    </source>
</evidence>
<accession>A0ACC2U2E5</accession>
<evidence type="ECO:0000313" key="1">
    <source>
        <dbReference type="EMBL" id="KAJ9080925.1"/>
    </source>
</evidence>
<gene>
    <name evidence="1" type="primary">ARC1_1</name>
    <name evidence="1" type="ORF">DSO57_1019735</name>
</gene>
<comment type="caution">
    <text evidence="1">The sequence shown here is derived from an EMBL/GenBank/DDBJ whole genome shotgun (WGS) entry which is preliminary data.</text>
</comment>
<dbReference type="Proteomes" id="UP001165960">
    <property type="component" value="Unassembled WGS sequence"/>
</dbReference>
<sequence length="371" mass="40403">MSNLIIARTDLPSTLVHQFLTSNPEKASSLKVSIEDVAASTLTLEDGTIIDTPNTILSHLASSIDEKFAGDKEEPAVQADIQQWLSASSVANEELSQLSKNVNTHLSGKSFICGGRMTLADVAIYARLRAHIAQLPLDDQKTMLNTMRWFNQVQSQLEASKTLANANVEAVTIDLEALNLGGKKKKDKKAPAKKEEKKDSPIVPSMIDLRVGNIVEVAKHEAADSLYVEQIELGETEPRTVVSGLVKHFTLEEMKGRNVVLVCNLKPASMRGVKSFAMVLCATTAEGKVEFVTPPEGSQPGDRVFFEGFEGQEPEAVLNPKKKIWETIQPGLKTNDTCIAGWIDPTTNAFHTLKTQRGICTTPTATNAPLK</sequence>
<keyword evidence="2" id="KW-1185">Reference proteome</keyword>
<name>A0ACC2U2E5_9FUNG</name>
<reference evidence="1" key="1">
    <citation type="submission" date="2022-04" db="EMBL/GenBank/DDBJ databases">
        <title>Genome of the entomopathogenic fungus Entomophthora muscae.</title>
        <authorList>
            <person name="Elya C."/>
            <person name="Lovett B.R."/>
            <person name="Lee E."/>
            <person name="Macias A.M."/>
            <person name="Hajek A.E."/>
            <person name="De Bivort B.L."/>
            <person name="Kasson M.T."/>
            <person name="De Fine Licht H.H."/>
            <person name="Stajich J.E."/>
        </authorList>
    </citation>
    <scope>NUCLEOTIDE SEQUENCE</scope>
    <source>
        <strain evidence="1">Berkeley</strain>
    </source>
</reference>
<dbReference type="EMBL" id="QTSX02001510">
    <property type="protein sequence ID" value="KAJ9080925.1"/>
    <property type="molecule type" value="Genomic_DNA"/>
</dbReference>